<evidence type="ECO:0000259" key="2">
    <source>
        <dbReference type="Pfam" id="PF07853"/>
    </source>
</evidence>
<feature type="domain" description="DUF1648" evidence="2">
    <location>
        <begin position="6"/>
        <end position="50"/>
    </location>
</feature>
<proteinExistence type="predicted"/>
<feature type="transmembrane region" description="Helical" evidence="1">
    <location>
        <begin position="37"/>
        <end position="58"/>
    </location>
</feature>
<keyword evidence="1" id="KW-0812">Transmembrane</keyword>
<dbReference type="InterPro" id="IPR012867">
    <property type="entry name" value="DUF1648"/>
</dbReference>
<comment type="caution">
    <text evidence="3">The sequence shown here is derived from an EMBL/GenBank/DDBJ whole genome shotgun (WGS) entry which is preliminary data.</text>
</comment>
<evidence type="ECO:0000313" key="3">
    <source>
        <dbReference type="EMBL" id="OJG36606.1"/>
    </source>
</evidence>
<evidence type="ECO:0000256" key="1">
    <source>
        <dbReference type="SAM" id="Phobius"/>
    </source>
</evidence>
<name>A0A1L8SX90_9ENTE</name>
<dbReference type="Pfam" id="PF07853">
    <property type="entry name" value="DUF1648"/>
    <property type="match status" value="1"/>
</dbReference>
<feature type="transmembrane region" description="Helical" evidence="1">
    <location>
        <begin position="78"/>
        <end position="99"/>
    </location>
</feature>
<evidence type="ECO:0000313" key="4">
    <source>
        <dbReference type="Proteomes" id="UP000183700"/>
    </source>
</evidence>
<dbReference type="AlphaFoldDB" id="A0A1L8SX90"/>
<keyword evidence="4" id="KW-1185">Reference proteome</keyword>
<keyword evidence="1" id="KW-0472">Membrane</keyword>
<dbReference type="Proteomes" id="UP000183700">
    <property type="component" value="Unassembled WGS sequence"/>
</dbReference>
<protein>
    <recommendedName>
        <fullName evidence="2">DUF1648 domain-containing protein</fullName>
    </recommendedName>
</protein>
<reference evidence="3 4" key="1">
    <citation type="submission" date="2014-12" db="EMBL/GenBank/DDBJ databases">
        <title>Draft genome sequences of 29 type strains of Enterococci.</title>
        <authorList>
            <person name="Zhong Z."/>
            <person name="Sun Z."/>
            <person name="Liu W."/>
            <person name="Zhang W."/>
            <person name="Zhang H."/>
        </authorList>
    </citation>
    <scope>NUCLEOTIDE SEQUENCE [LARGE SCALE GENOMIC DNA]</scope>
    <source>
        <strain evidence="3 4">DSM 22802</strain>
    </source>
</reference>
<accession>A0A1L8SX90</accession>
<gene>
    <name evidence="3" type="ORF">RV00_GL001051</name>
</gene>
<dbReference type="EMBL" id="JXKM01000002">
    <property type="protein sequence ID" value="OJG36606.1"/>
    <property type="molecule type" value="Genomic_DNA"/>
</dbReference>
<sequence length="103" mass="11607">MGFGVALTFFALASLFYTRLPERIPIQFAFDWTVSNWGNKIMIFTLPAIALILAGAGYGKNKEWEVSATAGQKRINQVALIACQLFVWCMGAYIFFLYARLLE</sequence>
<organism evidence="3 4">
    <name type="scientific">Enterococcus devriesei</name>
    <dbReference type="NCBI Taxonomy" id="319970"/>
    <lineage>
        <taxon>Bacteria</taxon>
        <taxon>Bacillati</taxon>
        <taxon>Bacillota</taxon>
        <taxon>Bacilli</taxon>
        <taxon>Lactobacillales</taxon>
        <taxon>Enterococcaceae</taxon>
        <taxon>Enterococcus</taxon>
    </lineage>
</organism>
<keyword evidence="1" id="KW-1133">Transmembrane helix</keyword>